<dbReference type="AlphaFoldDB" id="A0AA38NUX2"/>
<evidence type="ECO:0000313" key="3">
    <source>
        <dbReference type="Proteomes" id="UP001163846"/>
    </source>
</evidence>
<comment type="caution">
    <text evidence="2">The sequence shown here is derived from an EMBL/GenBank/DDBJ whole genome shotgun (WGS) entry which is preliminary data.</text>
</comment>
<evidence type="ECO:0000256" key="1">
    <source>
        <dbReference type="SAM" id="MobiDB-lite"/>
    </source>
</evidence>
<evidence type="ECO:0000313" key="2">
    <source>
        <dbReference type="EMBL" id="KAJ3831052.1"/>
    </source>
</evidence>
<dbReference type="EMBL" id="MU807868">
    <property type="protein sequence ID" value="KAJ3831052.1"/>
    <property type="molecule type" value="Genomic_DNA"/>
</dbReference>
<accession>A0AA38NUX2</accession>
<feature type="non-terminal residue" evidence="2">
    <location>
        <position position="411"/>
    </location>
</feature>
<sequence>DDYLPIAPPRNLFQFNGSIAANFNTDPEDRMWDMSDLSDLTDLSETESERERESKGEGDRERERRCGTAREREQEMSSIDDRAYGRGISEEYQKYIERALTWKEALNRVIGVTAKEQVDDSVTAEVVGAIRAMKKITRKEYGTETFRSAIKGSGLAEAIGIICDPLFTISNRHERILWLEHVYRIGDQLAEILEKWTPKDVVRTWATETTRYKASQNGGRPIVTPKDFIEAFNIDEDYVPGADNLSYCFFMTSLGNFKYNYDIWLGRLLEYLGYDVSAWNVEKELEKFYGRLIWQIHEWCTQPQQTYEGDTKLAIDVKVFKNPRWKALIKHTAALRQVANEASTHARKLSRCTDCSALPASDRCCRYIYKPHITTGLSDEEGETRMEALREEMTGAGITMVPENERVQPKM</sequence>
<keyword evidence="3" id="KW-1185">Reference proteome</keyword>
<feature type="compositionally biased region" description="Basic and acidic residues" evidence="1">
    <location>
        <begin position="47"/>
        <end position="78"/>
    </location>
</feature>
<reference evidence="2" key="1">
    <citation type="submission" date="2022-08" db="EMBL/GenBank/DDBJ databases">
        <authorList>
            <consortium name="DOE Joint Genome Institute"/>
            <person name="Min B."/>
            <person name="Riley R."/>
            <person name="Sierra-Patev S."/>
            <person name="Naranjo-Ortiz M."/>
            <person name="Looney B."/>
            <person name="Konkel Z."/>
            <person name="Slot J.C."/>
            <person name="Sakamoto Y."/>
            <person name="Steenwyk J.L."/>
            <person name="Rokas A."/>
            <person name="Carro J."/>
            <person name="Camarero S."/>
            <person name="Ferreira P."/>
            <person name="Molpeceres G."/>
            <person name="Ruiz-Duenas F.J."/>
            <person name="Serrano A."/>
            <person name="Henrissat B."/>
            <person name="Drula E."/>
            <person name="Hughes K.W."/>
            <person name="Mata J.L."/>
            <person name="Ishikawa N.K."/>
            <person name="Vargas-Isla R."/>
            <person name="Ushijima S."/>
            <person name="Smith C.A."/>
            <person name="Ahrendt S."/>
            <person name="Andreopoulos W."/>
            <person name="He G."/>
            <person name="Labutti K."/>
            <person name="Lipzen A."/>
            <person name="Ng V."/>
            <person name="Sandor L."/>
            <person name="Barry K."/>
            <person name="Martinez A.T."/>
            <person name="Xiao Y."/>
            <person name="Gibbons J.G."/>
            <person name="Terashima K."/>
            <person name="Hibbett D.S."/>
            <person name="Grigoriev I.V."/>
        </authorList>
    </citation>
    <scope>NUCLEOTIDE SEQUENCE</scope>
    <source>
        <strain evidence="2">TFB9207</strain>
    </source>
</reference>
<gene>
    <name evidence="2" type="ORF">F5878DRAFT_647984</name>
</gene>
<name>A0AA38NUX2_9AGAR</name>
<organism evidence="2 3">
    <name type="scientific">Lentinula raphanica</name>
    <dbReference type="NCBI Taxonomy" id="153919"/>
    <lineage>
        <taxon>Eukaryota</taxon>
        <taxon>Fungi</taxon>
        <taxon>Dikarya</taxon>
        <taxon>Basidiomycota</taxon>
        <taxon>Agaricomycotina</taxon>
        <taxon>Agaricomycetes</taxon>
        <taxon>Agaricomycetidae</taxon>
        <taxon>Agaricales</taxon>
        <taxon>Marasmiineae</taxon>
        <taxon>Omphalotaceae</taxon>
        <taxon>Lentinula</taxon>
    </lineage>
</organism>
<proteinExistence type="predicted"/>
<feature type="region of interest" description="Disordered" evidence="1">
    <location>
        <begin position="23"/>
        <end position="78"/>
    </location>
</feature>
<feature type="non-terminal residue" evidence="2">
    <location>
        <position position="1"/>
    </location>
</feature>
<protein>
    <submittedName>
        <fullName evidence="2">Uncharacterized protein</fullName>
    </submittedName>
</protein>
<dbReference type="Proteomes" id="UP001163846">
    <property type="component" value="Unassembled WGS sequence"/>
</dbReference>